<dbReference type="PROSITE" id="PS50042">
    <property type="entry name" value="CNMP_BINDING_3"/>
    <property type="match status" value="1"/>
</dbReference>
<gene>
    <name evidence="6" type="ORF">GCM10011402_13130</name>
</gene>
<dbReference type="Proteomes" id="UP000640509">
    <property type="component" value="Unassembled WGS sequence"/>
</dbReference>
<dbReference type="SMART" id="SM00100">
    <property type="entry name" value="cNMP"/>
    <property type="match status" value="1"/>
</dbReference>
<dbReference type="InterPro" id="IPR050397">
    <property type="entry name" value="Env_Response_Regulators"/>
</dbReference>
<evidence type="ECO:0000259" key="4">
    <source>
        <dbReference type="PROSITE" id="PS50042"/>
    </source>
</evidence>
<keyword evidence="3" id="KW-0804">Transcription</keyword>
<dbReference type="PANTHER" id="PTHR24567:SF74">
    <property type="entry name" value="HTH-TYPE TRANSCRIPTIONAL REGULATOR ARCR"/>
    <property type="match status" value="1"/>
</dbReference>
<dbReference type="InterPro" id="IPR000595">
    <property type="entry name" value="cNMP-bd_dom"/>
</dbReference>
<evidence type="ECO:0000256" key="2">
    <source>
        <dbReference type="ARBA" id="ARBA00023125"/>
    </source>
</evidence>
<dbReference type="PROSITE" id="PS51063">
    <property type="entry name" value="HTH_CRP_2"/>
    <property type="match status" value="1"/>
</dbReference>
<comment type="caution">
    <text evidence="6">The sequence shown here is derived from an EMBL/GenBank/DDBJ whole genome shotgun (WGS) entry which is preliminary data.</text>
</comment>
<sequence length="228" mass="24919">MDLSAMIDPHDFAHLFQAPILTGLTRDQKYALLSACTSRLVKASTPILRQGEPTTGSYFIASGRVEVCYVDSSGNQVIIHIATAGEMLGEVEALSGRPCAAGCVTLTDTTVLFCPAKALYTHVPPQILIPNLCTLLHDRLMRENRNRTADHYYTADQRMRLYLRQLTGDSDDAVRISQSQLGVVIGCSRQTVNKMLGELRDAGIIEMGRSAVRVLDRTRLADGAPAVE</sequence>
<evidence type="ECO:0000259" key="5">
    <source>
        <dbReference type="PROSITE" id="PS51063"/>
    </source>
</evidence>
<dbReference type="Pfam" id="PF13545">
    <property type="entry name" value="HTH_Crp_2"/>
    <property type="match status" value="1"/>
</dbReference>
<accession>A0ABQ1VG49</accession>
<dbReference type="Gene3D" id="1.10.10.10">
    <property type="entry name" value="Winged helix-like DNA-binding domain superfamily/Winged helix DNA-binding domain"/>
    <property type="match status" value="1"/>
</dbReference>
<reference evidence="7" key="1">
    <citation type="journal article" date="2019" name="Int. J. Syst. Evol. Microbiol.">
        <title>The Global Catalogue of Microorganisms (GCM) 10K type strain sequencing project: providing services to taxonomists for standard genome sequencing and annotation.</title>
        <authorList>
            <consortium name="The Broad Institute Genomics Platform"/>
            <consortium name="The Broad Institute Genome Sequencing Center for Infectious Disease"/>
            <person name="Wu L."/>
            <person name="Ma J."/>
        </authorList>
    </citation>
    <scope>NUCLEOTIDE SEQUENCE [LARGE SCALE GENOMIC DNA]</scope>
    <source>
        <strain evidence="7">CGMCC 1.15419</strain>
    </source>
</reference>
<proteinExistence type="predicted"/>
<organism evidence="6 7">
    <name type="scientific">Paracoccus acridae</name>
    <dbReference type="NCBI Taxonomy" id="1795310"/>
    <lineage>
        <taxon>Bacteria</taxon>
        <taxon>Pseudomonadati</taxon>
        <taxon>Pseudomonadota</taxon>
        <taxon>Alphaproteobacteria</taxon>
        <taxon>Rhodobacterales</taxon>
        <taxon>Paracoccaceae</taxon>
        <taxon>Paracoccus</taxon>
    </lineage>
</organism>
<evidence type="ECO:0000256" key="3">
    <source>
        <dbReference type="ARBA" id="ARBA00023163"/>
    </source>
</evidence>
<dbReference type="InterPro" id="IPR014710">
    <property type="entry name" value="RmlC-like_jellyroll"/>
</dbReference>
<name>A0ABQ1VG49_9RHOB</name>
<keyword evidence="1" id="KW-0805">Transcription regulation</keyword>
<dbReference type="Gene3D" id="2.60.120.10">
    <property type="entry name" value="Jelly Rolls"/>
    <property type="match status" value="1"/>
</dbReference>
<evidence type="ECO:0000313" key="6">
    <source>
        <dbReference type="EMBL" id="GGF62473.1"/>
    </source>
</evidence>
<keyword evidence="7" id="KW-1185">Reference proteome</keyword>
<dbReference type="PANTHER" id="PTHR24567">
    <property type="entry name" value="CRP FAMILY TRANSCRIPTIONAL REGULATORY PROTEIN"/>
    <property type="match status" value="1"/>
</dbReference>
<dbReference type="SUPFAM" id="SSF46785">
    <property type="entry name" value="Winged helix' DNA-binding domain"/>
    <property type="match status" value="1"/>
</dbReference>
<dbReference type="EMBL" id="BMIV01000003">
    <property type="protein sequence ID" value="GGF62473.1"/>
    <property type="molecule type" value="Genomic_DNA"/>
</dbReference>
<dbReference type="SMART" id="SM00419">
    <property type="entry name" value="HTH_CRP"/>
    <property type="match status" value="1"/>
</dbReference>
<dbReference type="InterPro" id="IPR036390">
    <property type="entry name" value="WH_DNA-bd_sf"/>
</dbReference>
<feature type="domain" description="HTH crp-type" evidence="5">
    <location>
        <begin position="153"/>
        <end position="218"/>
    </location>
</feature>
<dbReference type="InterPro" id="IPR012318">
    <property type="entry name" value="HTH_CRP"/>
</dbReference>
<keyword evidence="2" id="KW-0238">DNA-binding</keyword>
<dbReference type="InterPro" id="IPR036388">
    <property type="entry name" value="WH-like_DNA-bd_sf"/>
</dbReference>
<protein>
    <submittedName>
        <fullName evidence="6">Crp/Fnr family transcriptional regulator</fullName>
    </submittedName>
</protein>
<dbReference type="SUPFAM" id="SSF51206">
    <property type="entry name" value="cAMP-binding domain-like"/>
    <property type="match status" value="1"/>
</dbReference>
<feature type="domain" description="Cyclic nucleotide-binding" evidence="4">
    <location>
        <begin position="20"/>
        <end position="112"/>
    </location>
</feature>
<evidence type="ECO:0000256" key="1">
    <source>
        <dbReference type="ARBA" id="ARBA00023015"/>
    </source>
</evidence>
<dbReference type="CDD" id="cd00038">
    <property type="entry name" value="CAP_ED"/>
    <property type="match status" value="1"/>
</dbReference>
<dbReference type="InterPro" id="IPR018490">
    <property type="entry name" value="cNMP-bd_dom_sf"/>
</dbReference>
<dbReference type="Pfam" id="PF00027">
    <property type="entry name" value="cNMP_binding"/>
    <property type="match status" value="1"/>
</dbReference>
<evidence type="ECO:0000313" key="7">
    <source>
        <dbReference type="Proteomes" id="UP000640509"/>
    </source>
</evidence>